<name>A0A128EK43_9BACT</name>
<evidence type="ECO:0000256" key="5">
    <source>
        <dbReference type="ARBA" id="ARBA00022857"/>
    </source>
</evidence>
<dbReference type="OrthoDB" id="5333395at2"/>
<feature type="domain" description="Ketopantoate reductase C-terminal" evidence="11">
    <location>
        <begin position="174"/>
        <end position="294"/>
    </location>
</feature>
<evidence type="ECO:0000256" key="8">
    <source>
        <dbReference type="ARBA" id="ARBA00048793"/>
    </source>
</evidence>
<organism evidence="12 13">
    <name type="scientific">Campylobacter geochelonis</name>
    <dbReference type="NCBI Taxonomy" id="1780362"/>
    <lineage>
        <taxon>Bacteria</taxon>
        <taxon>Pseudomonadati</taxon>
        <taxon>Campylobacterota</taxon>
        <taxon>Epsilonproteobacteria</taxon>
        <taxon>Campylobacterales</taxon>
        <taxon>Campylobacteraceae</taxon>
        <taxon>Campylobacter</taxon>
    </lineage>
</organism>
<evidence type="ECO:0000256" key="9">
    <source>
        <dbReference type="RuleBase" id="RU362068"/>
    </source>
</evidence>
<dbReference type="GO" id="GO:0005737">
    <property type="term" value="C:cytoplasm"/>
    <property type="evidence" value="ECO:0007669"/>
    <property type="project" value="TreeGrafter"/>
</dbReference>
<evidence type="ECO:0000256" key="3">
    <source>
        <dbReference type="ARBA" id="ARBA00013014"/>
    </source>
</evidence>
<dbReference type="EC" id="1.1.1.169" evidence="3 9"/>
<keyword evidence="13" id="KW-1185">Reference proteome</keyword>
<dbReference type="AlphaFoldDB" id="A0A128EK43"/>
<evidence type="ECO:0000259" key="11">
    <source>
        <dbReference type="Pfam" id="PF08546"/>
    </source>
</evidence>
<dbReference type="InterPro" id="IPR008927">
    <property type="entry name" value="6-PGluconate_DH-like_C_sf"/>
</dbReference>
<dbReference type="Pfam" id="PF02558">
    <property type="entry name" value="ApbA"/>
    <property type="match status" value="1"/>
</dbReference>
<keyword evidence="9" id="KW-0566">Pantothenate biosynthesis</keyword>
<feature type="domain" description="Ketopantoate reductase N-terminal" evidence="10">
    <location>
        <begin position="6"/>
        <end position="147"/>
    </location>
</feature>
<keyword evidence="6 9" id="KW-0560">Oxidoreductase</keyword>
<evidence type="ECO:0000313" key="13">
    <source>
        <dbReference type="Proteomes" id="UP000069632"/>
    </source>
</evidence>
<proteinExistence type="inferred from homology"/>
<dbReference type="Proteomes" id="UP000069632">
    <property type="component" value="Unassembled WGS sequence"/>
</dbReference>
<sequence>MKIQKITILGAGALGLMFGKKLSEFYGNDNVKFLADDERKKRYLKDGFMVNGKSFFPNFISNLDDKVDFLIVALKANALEDGLCLAKSFVSKKTIVISLLNGVTSEEIIVKTLNLAPLFCVAQGMDATKIKRELSYTKEGAIVIGEKDKSISNRLNGIKECLQNAGICVEIAGDIVLHQWSKFMLNCGVNQVLAIYKAPYELIQKDSDERKLMIEVMEEVRSLAVRMGINLGKNDIKKWLDIIDSLNPKGYPSMVQDVLAKRKTEVEIFAKTAVELGDKFGIKTPLNKMLYEKIVNLEKSF</sequence>
<evidence type="ECO:0000256" key="1">
    <source>
        <dbReference type="ARBA" id="ARBA00004994"/>
    </source>
</evidence>
<comment type="function">
    <text evidence="9">Catalyzes the NADPH-dependent reduction of ketopantoate into pantoic acid.</text>
</comment>
<dbReference type="InterPro" id="IPR013752">
    <property type="entry name" value="KPA_reductase"/>
</dbReference>
<dbReference type="SUPFAM" id="SSF48179">
    <property type="entry name" value="6-phosphogluconate dehydrogenase C-terminal domain-like"/>
    <property type="match status" value="1"/>
</dbReference>
<gene>
    <name evidence="12" type="primary">panE</name>
    <name evidence="12" type="ORF">ERS672216_01763</name>
</gene>
<dbReference type="InterPro" id="IPR013328">
    <property type="entry name" value="6PGD_dom2"/>
</dbReference>
<dbReference type="EMBL" id="FIZP01000014">
    <property type="protein sequence ID" value="CZE49126.1"/>
    <property type="molecule type" value="Genomic_DNA"/>
</dbReference>
<protein>
    <recommendedName>
        <fullName evidence="4 9">2-dehydropantoate 2-reductase</fullName>
        <ecNumber evidence="3 9">1.1.1.169</ecNumber>
    </recommendedName>
    <alternativeName>
        <fullName evidence="7 9">Ketopantoate reductase</fullName>
    </alternativeName>
</protein>
<evidence type="ECO:0000259" key="10">
    <source>
        <dbReference type="Pfam" id="PF02558"/>
    </source>
</evidence>
<dbReference type="GO" id="GO:0015940">
    <property type="term" value="P:pantothenate biosynthetic process"/>
    <property type="evidence" value="ECO:0007669"/>
    <property type="project" value="UniProtKB-UniPathway"/>
</dbReference>
<dbReference type="Gene3D" id="1.10.1040.10">
    <property type="entry name" value="N-(1-d-carboxylethyl)-l-norvaline Dehydrogenase, domain 2"/>
    <property type="match status" value="1"/>
</dbReference>
<dbReference type="SUPFAM" id="SSF51735">
    <property type="entry name" value="NAD(P)-binding Rossmann-fold domains"/>
    <property type="match status" value="1"/>
</dbReference>
<dbReference type="Pfam" id="PF08546">
    <property type="entry name" value="ApbA_C"/>
    <property type="match status" value="1"/>
</dbReference>
<dbReference type="Gene3D" id="3.40.50.720">
    <property type="entry name" value="NAD(P)-binding Rossmann-like Domain"/>
    <property type="match status" value="1"/>
</dbReference>
<comment type="pathway">
    <text evidence="1 9">Cofactor biosynthesis; (R)-pantothenate biosynthesis; (R)-pantoate from 3-methyl-2-oxobutanoate: step 2/2.</text>
</comment>
<accession>A0A128EK43</accession>
<evidence type="ECO:0000256" key="2">
    <source>
        <dbReference type="ARBA" id="ARBA00007870"/>
    </source>
</evidence>
<dbReference type="RefSeq" id="WP_075540538.1">
    <property type="nucleotide sequence ID" value="NZ_CP053844.1"/>
</dbReference>
<dbReference type="PANTHER" id="PTHR21708">
    <property type="entry name" value="PROBABLE 2-DEHYDROPANTOATE 2-REDUCTASE"/>
    <property type="match status" value="1"/>
</dbReference>
<dbReference type="InterPro" id="IPR051402">
    <property type="entry name" value="KPR-Related"/>
</dbReference>
<dbReference type="GO" id="GO:0008677">
    <property type="term" value="F:2-dehydropantoate 2-reductase activity"/>
    <property type="evidence" value="ECO:0007669"/>
    <property type="project" value="UniProtKB-EC"/>
</dbReference>
<evidence type="ECO:0000313" key="12">
    <source>
        <dbReference type="EMBL" id="CZE49126.1"/>
    </source>
</evidence>
<dbReference type="InterPro" id="IPR013332">
    <property type="entry name" value="KPR_N"/>
</dbReference>
<dbReference type="UniPathway" id="UPA00028">
    <property type="reaction ID" value="UER00004"/>
</dbReference>
<reference evidence="12 13" key="1">
    <citation type="submission" date="2016-02" db="EMBL/GenBank/DDBJ databases">
        <authorList>
            <consortium name="Pathogen Informatics"/>
        </authorList>
    </citation>
    <scope>NUCLEOTIDE SEQUENCE [LARGE SCALE GENOMIC DNA]</scope>
    <source>
        <strain evidence="12 13">RC20</strain>
    </source>
</reference>
<dbReference type="PANTHER" id="PTHR21708:SF26">
    <property type="entry name" value="2-DEHYDROPANTOATE 2-REDUCTASE"/>
    <property type="match status" value="1"/>
</dbReference>
<comment type="catalytic activity">
    <reaction evidence="8 9">
        <text>(R)-pantoate + NADP(+) = 2-dehydropantoate + NADPH + H(+)</text>
        <dbReference type="Rhea" id="RHEA:16233"/>
        <dbReference type="ChEBI" id="CHEBI:11561"/>
        <dbReference type="ChEBI" id="CHEBI:15378"/>
        <dbReference type="ChEBI" id="CHEBI:15980"/>
        <dbReference type="ChEBI" id="CHEBI:57783"/>
        <dbReference type="ChEBI" id="CHEBI:58349"/>
        <dbReference type="EC" id="1.1.1.169"/>
    </reaction>
</comment>
<keyword evidence="5 9" id="KW-0521">NADP</keyword>
<comment type="similarity">
    <text evidence="2 9">Belongs to the ketopantoate reductase family.</text>
</comment>
<evidence type="ECO:0000256" key="7">
    <source>
        <dbReference type="ARBA" id="ARBA00032024"/>
    </source>
</evidence>
<evidence type="ECO:0000256" key="6">
    <source>
        <dbReference type="ARBA" id="ARBA00023002"/>
    </source>
</evidence>
<dbReference type="InterPro" id="IPR036291">
    <property type="entry name" value="NAD(P)-bd_dom_sf"/>
</dbReference>
<dbReference type="NCBIfam" id="TIGR00745">
    <property type="entry name" value="apbA_panE"/>
    <property type="match status" value="1"/>
</dbReference>
<evidence type="ECO:0000256" key="4">
    <source>
        <dbReference type="ARBA" id="ARBA00019465"/>
    </source>
</evidence>
<dbReference type="InterPro" id="IPR003710">
    <property type="entry name" value="ApbA"/>
</dbReference>